<keyword evidence="3" id="KW-1185">Reference proteome</keyword>
<dbReference type="RefSeq" id="WP_212220888.1">
    <property type="nucleotide sequence ID" value="NZ_JAGUCO010000098.1"/>
</dbReference>
<reference evidence="2 3" key="1">
    <citation type="journal article" date="2015" name="Int. J. Syst. Evol. Microbiol.">
        <title>Carboxylicivirga linearis sp. nov., isolated from a sea cucumber culture pond.</title>
        <authorList>
            <person name="Wang F.Q."/>
            <person name="Zhou Y.X."/>
            <person name="Lin X.Z."/>
            <person name="Chen G.J."/>
            <person name="Du Z.J."/>
        </authorList>
    </citation>
    <scope>NUCLEOTIDE SEQUENCE [LARGE SCALE GENOMIC DNA]</scope>
    <source>
        <strain evidence="2 3">FB218</strain>
    </source>
</reference>
<name>A0ABS5K488_9BACT</name>
<dbReference type="SMART" id="SM01324">
    <property type="entry name" value="YARHG"/>
    <property type="match status" value="1"/>
</dbReference>
<comment type="caution">
    <text evidence="2">The sequence shown here is derived from an EMBL/GenBank/DDBJ whole genome shotgun (WGS) entry which is preliminary data.</text>
</comment>
<feature type="domain" description="YARHG" evidence="1">
    <location>
        <begin position="166"/>
        <end position="248"/>
    </location>
</feature>
<dbReference type="InterPro" id="IPR025582">
    <property type="entry name" value="YARHG_dom"/>
</dbReference>
<organism evidence="2 3">
    <name type="scientific">Carboxylicivirga linearis</name>
    <dbReference type="NCBI Taxonomy" id="1628157"/>
    <lineage>
        <taxon>Bacteria</taxon>
        <taxon>Pseudomonadati</taxon>
        <taxon>Bacteroidota</taxon>
        <taxon>Bacteroidia</taxon>
        <taxon>Marinilabiliales</taxon>
        <taxon>Marinilabiliaceae</taxon>
        <taxon>Carboxylicivirga</taxon>
    </lineage>
</organism>
<evidence type="ECO:0000313" key="2">
    <source>
        <dbReference type="EMBL" id="MBS2101326.1"/>
    </source>
</evidence>
<sequence length="249" mass="29021">MKERFAFAILSVIMNIASGLSQVTKDNKNVIPPDFPSNYIVEEYCPSCETPDSLIFYPDRTFIFRLGGIEKSQEHYEIGIWRKEGNLIMIDIYKNFGIRPVGEPTNPNVSFADNPDDYFIYEEYVPYEEWVSNTKTFDPESLMNFETSLDTSKASLIKIDIEKYLIKGDFKVASCRLLNNNDLKALAKSELRLMRNEIFARYGYKFKSIDLQKHFLSKDWYHGNVSNVDSYLTDIEKKNIELISIFEQK</sequence>
<dbReference type="EMBL" id="JAGUCO010000098">
    <property type="protein sequence ID" value="MBS2101326.1"/>
    <property type="molecule type" value="Genomic_DNA"/>
</dbReference>
<evidence type="ECO:0000313" key="3">
    <source>
        <dbReference type="Proteomes" id="UP000708576"/>
    </source>
</evidence>
<dbReference type="InterPro" id="IPR038434">
    <property type="entry name" value="YARHG_sf"/>
</dbReference>
<dbReference type="Gene3D" id="1.20.58.1690">
    <property type="match status" value="1"/>
</dbReference>
<accession>A0ABS5K488</accession>
<proteinExistence type="predicted"/>
<dbReference type="Proteomes" id="UP000708576">
    <property type="component" value="Unassembled WGS sequence"/>
</dbReference>
<dbReference type="Pfam" id="PF13308">
    <property type="entry name" value="YARHG"/>
    <property type="match status" value="1"/>
</dbReference>
<protein>
    <submittedName>
        <fullName evidence="2">YARHG domain-containing protein</fullName>
    </submittedName>
</protein>
<evidence type="ECO:0000259" key="1">
    <source>
        <dbReference type="SMART" id="SM01324"/>
    </source>
</evidence>
<gene>
    <name evidence="2" type="ORF">KEM10_23800</name>
</gene>